<dbReference type="InterPro" id="IPR050935">
    <property type="entry name" value="Bromo_chromatin_reader"/>
</dbReference>
<protein>
    <submittedName>
        <fullName evidence="4">Bromodomain containing protein</fullName>
    </submittedName>
</protein>
<dbReference type="PANTHER" id="PTHR22880:SF225">
    <property type="entry name" value="BROMODOMAIN-CONTAINING PROTEIN BET-1-RELATED"/>
    <property type="match status" value="1"/>
</dbReference>
<dbReference type="GO" id="GO:0006355">
    <property type="term" value="P:regulation of DNA-templated transcription"/>
    <property type="evidence" value="ECO:0000318"/>
    <property type="project" value="GO_Central"/>
</dbReference>
<keyword evidence="1 2" id="KW-0103">Bromodomain</keyword>
<dbReference type="InterPro" id="IPR036427">
    <property type="entry name" value="Bromodomain-like_sf"/>
</dbReference>
<dbReference type="OrthoDB" id="21449at2759"/>
<dbReference type="SMR" id="A2F1V9"/>
<dbReference type="GO" id="GO:0000785">
    <property type="term" value="C:chromatin"/>
    <property type="evidence" value="ECO:0000318"/>
    <property type="project" value="GO_Central"/>
</dbReference>
<keyword evidence="5" id="KW-1185">Reference proteome</keyword>
<dbReference type="AlphaFoldDB" id="A2F1V9"/>
<dbReference type="VEuPathDB" id="TrichDB:TVAGG3_0505870"/>
<name>A2F1V9_TRIV3</name>
<gene>
    <name evidence="4" type="ORF">TVAG_442150</name>
</gene>
<dbReference type="VEuPathDB" id="TrichDB:TVAG_442150"/>
<reference evidence="4" key="1">
    <citation type="submission" date="2006-10" db="EMBL/GenBank/DDBJ databases">
        <authorList>
            <person name="Amadeo P."/>
            <person name="Zhao Q."/>
            <person name="Wortman J."/>
            <person name="Fraser-Liggett C."/>
            <person name="Carlton J."/>
        </authorList>
    </citation>
    <scope>NUCLEOTIDE SEQUENCE</scope>
    <source>
        <strain evidence="4">G3</strain>
    </source>
</reference>
<evidence type="ECO:0000313" key="4">
    <source>
        <dbReference type="EMBL" id="EAY01104.1"/>
    </source>
</evidence>
<dbReference type="eggNOG" id="KOG1474">
    <property type="taxonomic scope" value="Eukaryota"/>
</dbReference>
<dbReference type="SUPFAM" id="SSF47370">
    <property type="entry name" value="Bromodomain"/>
    <property type="match status" value="1"/>
</dbReference>
<dbReference type="STRING" id="5722.A2F1V9"/>
<sequence>MIIGNRLTMNQCQSISKQVLNHHIGSYFSYPIKEDDPSFPGYFNVVKTPMDLSTIITKINSKLYKNADEWYQDMHLMFDNVKKYYGKGAYFTALSLELYKFFEKQLGKALSVTNESYLENAKRYFEKLDKLLLTPPPLYSEGFNIAQLPQIEVTADDKFEFAVAASLLTSKTDVLAMTQILDANGYNFEHKEEDQSINMNEVPDQAMKELITYAKQRFKSAGAPYPKKGDSI</sequence>
<dbReference type="GO" id="GO:0006338">
    <property type="term" value="P:chromatin remodeling"/>
    <property type="evidence" value="ECO:0000318"/>
    <property type="project" value="GO_Central"/>
</dbReference>
<evidence type="ECO:0000313" key="5">
    <source>
        <dbReference type="Proteomes" id="UP000001542"/>
    </source>
</evidence>
<reference evidence="4" key="2">
    <citation type="journal article" date="2007" name="Science">
        <title>Draft genome sequence of the sexually transmitted pathogen Trichomonas vaginalis.</title>
        <authorList>
            <person name="Carlton J.M."/>
            <person name="Hirt R.P."/>
            <person name="Silva J.C."/>
            <person name="Delcher A.L."/>
            <person name="Schatz M."/>
            <person name="Zhao Q."/>
            <person name="Wortman J.R."/>
            <person name="Bidwell S.L."/>
            <person name="Alsmark U.C.M."/>
            <person name="Besteiro S."/>
            <person name="Sicheritz-Ponten T."/>
            <person name="Noel C.J."/>
            <person name="Dacks J.B."/>
            <person name="Foster P.G."/>
            <person name="Simillion C."/>
            <person name="Van de Peer Y."/>
            <person name="Miranda-Saavedra D."/>
            <person name="Barton G.J."/>
            <person name="Westrop G.D."/>
            <person name="Mueller S."/>
            <person name="Dessi D."/>
            <person name="Fiori P.L."/>
            <person name="Ren Q."/>
            <person name="Paulsen I."/>
            <person name="Zhang H."/>
            <person name="Bastida-Corcuera F.D."/>
            <person name="Simoes-Barbosa A."/>
            <person name="Brown M.T."/>
            <person name="Hayes R.D."/>
            <person name="Mukherjee M."/>
            <person name="Okumura C.Y."/>
            <person name="Schneider R."/>
            <person name="Smith A.J."/>
            <person name="Vanacova S."/>
            <person name="Villalvazo M."/>
            <person name="Haas B.J."/>
            <person name="Pertea M."/>
            <person name="Feldblyum T.V."/>
            <person name="Utterback T.R."/>
            <person name="Shu C.L."/>
            <person name="Osoegawa K."/>
            <person name="de Jong P.J."/>
            <person name="Hrdy I."/>
            <person name="Horvathova L."/>
            <person name="Zubacova Z."/>
            <person name="Dolezal P."/>
            <person name="Malik S.B."/>
            <person name="Logsdon J.M. Jr."/>
            <person name="Henze K."/>
            <person name="Gupta A."/>
            <person name="Wang C.C."/>
            <person name="Dunne R.L."/>
            <person name="Upcroft J.A."/>
            <person name="Upcroft P."/>
            <person name="White O."/>
            <person name="Salzberg S.L."/>
            <person name="Tang P."/>
            <person name="Chiu C.-H."/>
            <person name="Lee Y.-S."/>
            <person name="Embley T.M."/>
            <person name="Coombs G.H."/>
            <person name="Mottram J.C."/>
            <person name="Tachezy J."/>
            <person name="Fraser-Liggett C.M."/>
            <person name="Johnson P.J."/>
        </authorList>
    </citation>
    <scope>NUCLEOTIDE SEQUENCE [LARGE SCALE GENOMIC DNA]</scope>
    <source>
        <strain evidence="4">G3</strain>
    </source>
</reference>
<feature type="domain" description="Bromo" evidence="3">
    <location>
        <begin position="20"/>
        <end position="92"/>
    </location>
</feature>
<dbReference type="SMART" id="SM00297">
    <property type="entry name" value="BROMO"/>
    <property type="match status" value="1"/>
</dbReference>
<organism evidence="4 5">
    <name type="scientific">Trichomonas vaginalis (strain ATCC PRA-98 / G3)</name>
    <dbReference type="NCBI Taxonomy" id="412133"/>
    <lineage>
        <taxon>Eukaryota</taxon>
        <taxon>Metamonada</taxon>
        <taxon>Parabasalia</taxon>
        <taxon>Trichomonadida</taxon>
        <taxon>Trichomonadidae</taxon>
        <taxon>Trichomonas</taxon>
    </lineage>
</organism>
<dbReference type="PANTHER" id="PTHR22880">
    <property type="entry name" value="FALZ-RELATED BROMODOMAIN-CONTAINING PROTEINS"/>
    <property type="match status" value="1"/>
</dbReference>
<dbReference type="RefSeq" id="XP_001313956.1">
    <property type="nucleotide sequence ID" value="XM_001313951.1"/>
</dbReference>
<dbReference type="GO" id="GO:0005634">
    <property type="term" value="C:nucleus"/>
    <property type="evidence" value="ECO:0000318"/>
    <property type="project" value="GO_Central"/>
</dbReference>
<evidence type="ECO:0000256" key="2">
    <source>
        <dbReference type="PROSITE-ProRule" id="PRU00035"/>
    </source>
</evidence>
<dbReference type="CDD" id="cd04369">
    <property type="entry name" value="Bromodomain"/>
    <property type="match status" value="1"/>
</dbReference>
<dbReference type="InterPro" id="IPR001487">
    <property type="entry name" value="Bromodomain"/>
</dbReference>
<proteinExistence type="predicted"/>
<dbReference type="KEGG" id="tva:4758928"/>
<dbReference type="Proteomes" id="UP000001542">
    <property type="component" value="Unassembled WGS sequence"/>
</dbReference>
<dbReference type="PRINTS" id="PR00503">
    <property type="entry name" value="BROMODOMAIN"/>
</dbReference>
<evidence type="ECO:0000256" key="1">
    <source>
        <dbReference type="ARBA" id="ARBA00023117"/>
    </source>
</evidence>
<dbReference type="EMBL" id="DS113578">
    <property type="protein sequence ID" value="EAY01104.1"/>
    <property type="molecule type" value="Genomic_DNA"/>
</dbReference>
<evidence type="ECO:0000259" key="3">
    <source>
        <dbReference type="PROSITE" id="PS50014"/>
    </source>
</evidence>
<dbReference type="Gene3D" id="1.20.920.10">
    <property type="entry name" value="Bromodomain-like"/>
    <property type="match status" value="1"/>
</dbReference>
<dbReference type="InParanoid" id="A2F1V9"/>
<accession>A2F1V9</accession>
<dbReference type="PROSITE" id="PS50014">
    <property type="entry name" value="BROMODOMAIN_2"/>
    <property type="match status" value="1"/>
</dbReference>
<dbReference type="Pfam" id="PF00439">
    <property type="entry name" value="Bromodomain"/>
    <property type="match status" value="1"/>
</dbReference>